<dbReference type="InterPro" id="IPR029033">
    <property type="entry name" value="His_PPase_superfam"/>
</dbReference>
<name>J9EM58_WUCBA</name>
<evidence type="ECO:0000313" key="3">
    <source>
        <dbReference type="EMBL" id="EJW83531.1"/>
    </source>
</evidence>
<dbReference type="PANTHER" id="PTHR11567:SF198">
    <property type="entry name" value="HISTIDINE ACID PHOSPHATASE"/>
    <property type="match status" value="1"/>
</dbReference>
<evidence type="ECO:0000256" key="2">
    <source>
        <dbReference type="ARBA" id="ARBA00005375"/>
    </source>
</evidence>
<organism evidence="3 4">
    <name type="scientific">Wuchereria bancrofti</name>
    <dbReference type="NCBI Taxonomy" id="6293"/>
    <lineage>
        <taxon>Eukaryota</taxon>
        <taxon>Metazoa</taxon>
        <taxon>Ecdysozoa</taxon>
        <taxon>Nematoda</taxon>
        <taxon>Chromadorea</taxon>
        <taxon>Rhabditida</taxon>
        <taxon>Spirurina</taxon>
        <taxon>Spiruromorpha</taxon>
        <taxon>Filarioidea</taxon>
        <taxon>Onchocercidae</taxon>
        <taxon>Wuchereria</taxon>
    </lineage>
</organism>
<evidence type="ECO:0000256" key="1">
    <source>
        <dbReference type="ARBA" id="ARBA00000032"/>
    </source>
</evidence>
<gene>
    <name evidence="3" type="ORF">WUBG_05559</name>
</gene>
<proteinExistence type="inferred from homology"/>
<evidence type="ECO:0000313" key="4">
    <source>
        <dbReference type="Proteomes" id="UP000004810"/>
    </source>
</evidence>
<accession>J9EM58</accession>
<dbReference type="PROSITE" id="PS00616">
    <property type="entry name" value="HIS_ACID_PHOSPHAT_1"/>
    <property type="match status" value="1"/>
</dbReference>
<dbReference type="Pfam" id="PF00328">
    <property type="entry name" value="His_Phos_2"/>
    <property type="match status" value="1"/>
</dbReference>
<dbReference type="Proteomes" id="UP000004810">
    <property type="component" value="Unassembled WGS sequence"/>
</dbReference>
<reference evidence="4" key="1">
    <citation type="submission" date="2012-08" db="EMBL/GenBank/DDBJ databases">
        <title>The Genome Sequence of Wuchereria bancrofti.</title>
        <authorList>
            <person name="Nutman T.B."/>
            <person name="Fink D.L."/>
            <person name="Russ C."/>
            <person name="Young S."/>
            <person name="Zeng Q."/>
            <person name="Koehrsen M."/>
            <person name="Alvarado L."/>
            <person name="Berlin A."/>
            <person name="Chapman S.B."/>
            <person name="Chen Z."/>
            <person name="Freedman E."/>
            <person name="Gellesch M."/>
            <person name="Goldberg J."/>
            <person name="Griggs A."/>
            <person name="Gujja S."/>
            <person name="Heilman E.R."/>
            <person name="Heiman D."/>
            <person name="Hepburn T."/>
            <person name="Howarth C."/>
            <person name="Jen D."/>
            <person name="Larson L."/>
            <person name="Lewis B."/>
            <person name="Mehta T."/>
            <person name="Park D."/>
            <person name="Pearson M."/>
            <person name="Roberts A."/>
            <person name="Saif S."/>
            <person name="Shea T."/>
            <person name="Shenoy N."/>
            <person name="Sisk P."/>
            <person name="Stolte C."/>
            <person name="Sykes S."/>
            <person name="Walk T."/>
            <person name="White J."/>
            <person name="Yandava C."/>
            <person name="Haas B."/>
            <person name="Henn M.R."/>
            <person name="Nusbaum C."/>
            <person name="Birren B."/>
        </authorList>
    </citation>
    <scope>NUCLEOTIDE SEQUENCE [LARGE SCALE GENOMIC DNA]</scope>
    <source>
        <strain evidence="4">NA</strain>
    </source>
</reference>
<dbReference type="InterPro" id="IPR033379">
    <property type="entry name" value="Acid_Pase_AS"/>
</dbReference>
<dbReference type="SUPFAM" id="SSF53254">
    <property type="entry name" value="Phosphoglycerate mutase-like"/>
    <property type="match status" value="1"/>
</dbReference>
<dbReference type="PANTHER" id="PTHR11567">
    <property type="entry name" value="ACID PHOSPHATASE-RELATED"/>
    <property type="match status" value="1"/>
</dbReference>
<dbReference type="AlphaFoldDB" id="J9EM58"/>
<comment type="caution">
    <text evidence="3">The sequence shown here is derived from an EMBL/GenBank/DDBJ whole genome shotgun (WGS) entry which is preliminary data.</text>
</comment>
<dbReference type="CDD" id="cd07061">
    <property type="entry name" value="HP_HAP_like"/>
    <property type="match status" value="1"/>
</dbReference>
<comment type="catalytic activity">
    <reaction evidence="1">
        <text>a phosphate monoester + H2O = an alcohol + phosphate</text>
        <dbReference type="Rhea" id="RHEA:15017"/>
        <dbReference type="ChEBI" id="CHEBI:15377"/>
        <dbReference type="ChEBI" id="CHEBI:30879"/>
        <dbReference type="ChEBI" id="CHEBI:43474"/>
        <dbReference type="ChEBI" id="CHEBI:67140"/>
        <dbReference type="EC" id="3.1.3.2"/>
    </reaction>
</comment>
<dbReference type="EMBL" id="ADBV01002141">
    <property type="protein sequence ID" value="EJW83531.1"/>
    <property type="molecule type" value="Genomic_DNA"/>
</dbReference>
<dbReference type="GO" id="GO:0003993">
    <property type="term" value="F:acid phosphatase activity"/>
    <property type="evidence" value="ECO:0007669"/>
    <property type="project" value="UniProtKB-EC"/>
</dbReference>
<comment type="similarity">
    <text evidence="2">Belongs to the histidine acid phosphatase family.</text>
</comment>
<dbReference type="Gene3D" id="3.40.50.1240">
    <property type="entry name" value="Phosphoglycerate mutase-like"/>
    <property type="match status" value="1"/>
</dbReference>
<dbReference type="InterPro" id="IPR050645">
    <property type="entry name" value="Histidine_acid_phosphatase"/>
</dbReference>
<protein>
    <submittedName>
        <fullName evidence="3">Histidine acid phosphatase</fullName>
    </submittedName>
</protein>
<sequence>MHFEVCGITAFHALSLILIATTVTTDELIFIQIVWRHGDRAPIFTYPTDTHQEEAWPYGWGELTQLGMMQQFALGRLIRQRYIEEDYNFLSQNYKPKEPVCILQEYLERIIRNASNGRLIGHPIPIHTIDNEEDFVGNVFSRCPRADQLTAIIRCSKHYRDVADENKEFFDYVSKKSGMKVNLANVHTINDIHYAETMHNLSQPSWITDDVSKKLRNLSMITNEFIYGISEPYLPELIKLRG</sequence>
<dbReference type="InterPro" id="IPR000560">
    <property type="entry name" value="His_Pase_clade-2"/>
</dbReference>
<feature type="non-terminal residue" evidence="3">
    <location>
        <position position="242"/>
    </location>
</feature>